<evidence type="ECO:0000313" key="3">
    <source>
        <dbReference type="EMBL" id="CAB4172822.1"/>
    </source>
</evidence>
<feature type="transmembrane region" description="Helical" evidence="1">
    <location>
        <begin position="32"/>
        <end position="49"/>
    </location>
</feature>
<protein>
    <submittedName>
        <fullName evidence="2">Uncharacterized protein</fullName>
    </submittedName>
</protein>
<reference evidence="2" key="1">
    <citation type="submission" date="2020-04" db="EMBL/GenBank/DDBJ databases">
        <authorList>
            <person name="Chiriac C."/>
            <person name="Salcher M."/>
            <person name="Ghai R."/>
            <person name="Kavagutti S V."/>
        </authorList>
    </citation>
    <scope>NUCLEOTIDE SEQUENCE</scope>
</reference>
<organism evidence="2">
    <name type="scientific">uncultured Caudovirales phage</name>
    <dbReference type="NCBI Taxonomy" id="2100421"/>
    <lineage>
        <taxon>Viruses</taxon>
        <taxon>Duplodnaviria</taxon>
        <taxon>Heunggongvirae</taxon>
        <taxon>Uroviricota</taxon>
        <taxon>Caudoviricetes</taxon>
        <taxon>Peduoviridae</taxon>
        <taxon>Maltschvirus</taxon>
        <taxon>Maltschvirus maltsch</taxon>
    </lineage>
</organism>
<keyword evidence="1" id="KW-0812">Transmembrane</keyword>
<sequence length="52" mass="6035">MTELEARFMSHEAVCAERWKETILRIKRMEHIFLGVAGAIIMLLLSLVLKVH</sequence>
<dbReference type="EMBL" id="LR796896">
    <property type="protein sequence ID" value="CAB4172822.1"/>
    <property type="molecule type" value="Genomic_DNA"/>
</dbReference>
<dbReference type="EMBL" id="LR796780">
    <property type="protein sequence ID" value="CAB4166466.1"/>
    <property type="molecule type" value="Genomic_DNA"/>
</dbReference>
<keyword evidence="1" id="KW-1133">Transmembrane helix</keyword>
<accession>A0A6J5P8X2</accession>
<proteinExistence type="predicted"/>
<gene>
    <name evidence="2" type="ORF">UFOVP852_36</name>
    <name evidence="3" type="ORF">UFOVP948_6</name>
</gene>
<evidence type="ECO:0000313" key="2">
    <source>
        <dbReference type="EMBL" id="CAB4166466.1"/>
    </source>
</evidence>
<keyword evidence="1" id="KW-0472">Membrane</keyword>
<name>A0A6J5P8X2_9CAUD</name>
<evidence type="ECO:0000256" key="1">
    <source>
        <dbReference type="SAM" id="Phobius"/>
    </source>
</evidence>